<name>A0A9P8XWJ5_9PEZI</name>
<evidence type="ECO:0000313" key="3">
    <source>
        <dbReference type="EMBL" id="KAH7018304.1"/>
    </source>
</evidence>
<feature type="region of interest" description="Disordered" evidence="1">
    <location>
        <begin position="291"/>
        <end position="311"/>
    </location>
</feature>
<protein>
    <submittedName>
        <fullName evidence="3">Uncharacterized protein</fullName>
    </submittedName>
</protein>
<feature type="compositionally biased region" description="Basic residues" evidence="1">
    <location>
        <begin position="362"/>
        <end position="372"/>
    </location>
</feature>
<accession>A0A9P8XWJ5</accession>
<dbReference type="Proteomes" id="UP000756346">
    <property type="component" value="Unassembled WGS sequence"/>
</dbReference>
<feature type="compositionally biased region" description="Low complexity" evidence="1">
    <location>
        <begin position="233"/>
        <end position="257"/>
    </location>
</feature>
<comment type="caution">
    <text evidence="3">The sequence shown here is derived from an EMBL/GenBank/DDBJ whole genome shotgun (WGS) entry which is preliminary data.</text>
</comment>
<sequence length="372" mass="40289">MRLGLGSLFVGVGLWRQYVFAKDQGPWAEQVIDTTFVSVVRTTTKIIKAEPDHVTTRPDFTIGDGDGVPLQHGFTTVPLFSTETYEVEECQFDNDDPGFSKCHTATTVVTYVRSISTSWYDDVTDTWNSPPPWQPTTITWEPTSVIPLPTILPTTPTAGYPHPPSSYGAPPWETSLDLCDVFSATWCQTTSRTGSISNTFSYSHSHTHDTLPDPCLTSSHWWCPTPTSWSSSVGTSTKTRTRDPITTTDTAAATTSPNGTTLSFEPTSVCISHNLTTTHFPIPTPFLTTTSTSSTGLGTWNSSTTTARPTNGTATTIIPVSTTTTTTSKPLYINSTSFFGGGSGGAAPTTTTTTLVSDRRASPRLRRYLPQE</sequence>
<dbReference type="GeneID" id="70185059"/>
<reference evidence="3" key="1">
    <citation type="journal article" date="2021" name="Nat. Commun.">
        <title>Genetic determinants of endophytism in the Arabidopsis root mycobiome.</title>
        <authorList>
            <person name="Mesny F."/>
            <person name="Miyauchi S."/>
            <person name="Thiergart T."/>
            <person name="Pickel B."/>
            <person name="Atanasova L."/>
            <person name="Karlsson M."/>
            <person name="Huettel B."/>
            <person name="Barry K.W."/>
            <person name="Haridas S."/>
            <person name="Chen C."/>
            <person name="Bauer D."/>
            <person name="Andreopoulos W."/>
            <person name="Pangilinan J."/>
            <person name="LaButti K."/>
            <person name="Riley R."/>
            <person name="Lipzen A."/>
            <person name="Clum A."/>
            <person name="Drula E."/>
            <person name="Henrissat B."/>
            <person name="Kohler A."/>
            <person name="Grigoriev I.V."/>
            <person name="Martin F.M."/>
            <person name="Hacquard S."/>
        </authorList>
    </citation>
    <scope>NUCLEOTIDE SEQUENCE</scope>
    <source>
        <strain evidence="3">MPI-CAGE-CH-0230</strain>
    </source>
</reference>
<evidence type="ECO:0000256" key="2">
    <source>
        <dbReference type="SAM" id="SignalP"/>
    </source>
</evidence>
<dbReference type="OrthoDB" id="10536713at2759"/>
<evidence type="ECO:0000313" key="4">
    <source>
        <dbReference type="Proteomes" id="UP000756346"/>
    </source>
</evidence>
<feature type="chain" id="PRO_5040465045" evidence="2">
    <location>
        <begin position="22"/>
        <end position="372"/>
    </location>
</feature>
<feature type="signal peptide" evidence="2">
    <location>
        <begin position="1"/>
        <end position="21"/>
    </location>
</feature>
<dbReference type="EMBL" id="JAGTJQ010000011">
    <property type="protein sequence ID" value="KAH7018304.1"/>
    <property type="molecule type" value="Genomic_DNA"/>
</dbReference>
<keyword evidence="4" id="KW-1185">Reference proteome</keyword>
<gene>
    <name evidence="3" type="ORF">B0I36DRAFT_335715</name>
</gene>
<keyword evidence="2" id="KW-0732">Signal</keyword>
<proteinExistence type="predicted"/>
<evidence type="ECO:0000256" key="1">
    <source>
        <dbReference type="SAM" id="MobiDB-lite"/>
    </source>
</evidence>
<dbReference type="AlphaFoldDB" id="A0A9P8XWJ5"/>
<organism evidence="3 4">
    <name type="scientific">Microdochium trichocladiopsis</name>
    <dbReference type="NCBI Taxonomy" id="1682393"/>
    <lineage>
        <taxon>Eukaryota</taxon>
        <taxon>Fungi</taxon>
        <taxon>Dikarya</taxon>
        <taxon>Ascomycota</taxon>
        <taxon>Pezizomycotina</taxon>
        <taxon>Sordariomycetes</taxon>
        <taxon>Xylariomycetidae</taxon>
        <taxon>Xylariales</taxon>
        <taxon>Microdochiaceae</taxon>
        <taxon>Microdochium</taxon>
    </lineage>
</organism>
<dbReference type="RefSeq" id="XP_046006571.1">
    <property type="nucleotide sequence ID" value="XM_046155513.1"/>
</dbReference>
<feature type="region of interest" description="Disordered" evidence="1">
    <location>
        <begin position="233"/>
        <end position="259"/>
    </location>
</feature>
<feature type="region of interest" description="Disordered" evidence="1">
    <location>
        <begin position="343"/>
        <end position="372"/>
    </location>
</feature>